<evidence type="ECO:0000313" key="1">
    <source>
        <dbReference type="EMBL" id="KUN69920.1"/>
    </source>
</evidence>
<name>A0A101S9J5_9ACTN</name>
<sequence length="318" mass="36237">MNSRRRGPSPVTSLPFVPVLLRPLPHTVTPFANETLDSYRRRLAAANQTEFRAMRNPSRWLQCPLNELERLELISSQPRTTLLRALPELRHHAPDIVPPLETFIVNHRPACDLCAWRSGSNGQPIHVYSRGFHDNVCTRHRCWLSYGHANDSKQIDLSQAPEIVQAQILLDQLERRHGASVFPDCYRLCERFWREVDNRALVRAGRDAVVQRIPQLNSNGPPDRFAVARSPRIRRAANYPQLARFTKLVISMARQPELERRVAHITGETQTEFTRVFPLDRHPRGITIPGLRQGLGVLVEAVADLIRDNSPQSHAAEG</sequence>
<dbReference type="EMBL" id="LMWU01000018">
    <property type="protein sequence ID" value="KUN69920.1"/>
    <property type="molecule type" value="Genomic_DNA"/>
</dbReference>
<protein>
    <recommendedName>
        <fullName evidence="3">TniQ protein</fullName>
    </recommendedName>
</protein>
<evidence type="ECO:0000313" key="2">
    <source>
        <dbReference type="Proteomes" id="UP000053669"/>
    </source>
</evidence>
<reference evidence="1 2" key="1">
    <citation type="submission" date="2015-10" db="EMBL/GenBank/DDBJ databases">
        <title>Draft genome sequence of Streptomyces canus DSM 40017, type strain for the species Streptomyces canus.</title>
        <authorList>
            <person name="Ruckert C."/>
            <person name="Winkler A."/>
            <person name="Kalinowski J."/>
            <person name="Kampfer P."/>
            <person name="Glaeser S."/>
        </authorList>
    </citation>
    <scope>NUCLEOTIDE SEQUENCE [LARGE SCALE GENOMIC DNA]</scope>
    <source>
        <strain evidence="1 2">DSM 40017</strain>
    </source>
</reference>
<dbReference type="RefSeq" id="WP_059206769.1">
    <property type="nucleotide sequence ID" value="NZ_KQ948660.1"/>
</dbReference>
<proteinExistence type="predicted"/>
<dbReference type="AlphaFoldDB" id="A0A101S9J5"/>
<dbReference type="STRING" id="58343.AQJ46_19415"/>
<dbReference type="Proteomes" id="UP000053669">
    <property type="component" value="Unassembled WGS sequence"/>
</dbReference>
<accession>A0A101S9J5</accession>
<comment type="caution">
    <text evidence="1">The sequence shown here is derived from an EMBL/GenBank/DDBJ whole genome shotgun (WGS) entry which is preliminary data.</text>
</comment>
<evidence type="ECO:0008006" key="3">
    <source>
        <dbReference type="Google" id="ProtNLM"/>
    </source>
</evidence>
<gene>
    <name evidence="1" type="ORF">AQJ46_19415</name>
</gene>
<organism evidence="1 2">
    <name type="scientific">Streptomyces canus</name>
    <dbReference type="NCBI Taxonomy" id="58343"/>
    <lineage>
        <taxon>Bacteria</taxon>
        <taxon>Bacillati</taxon>
        <taxon>Actinomycetota</taxon>
        <taxon>Actinomycetes</taxon>
        <taxon>Kitasatosporales</taxon>
        <taxon>Streptomycetaceae</taxon>
        <taxon>Streptomyces</taxon>
        <taxon>Streptomyces aurantiacus group</taxon>
    </lineage>
</organism>